<dbReference type="Proteomes" id="UP000515733">
    <property type="component" value="Chromosome"/>
</dbReference>
<dbReference type="KEGG" id="doe:DENOEST_0376"/>
<evidence type="ECO:0000313" key="1">
    <source>
        <dbReference type="EMBL" id="CAB1367541.1"/>
    </source>
</evidence>
<protein>
    <submittedName>
        <fullName evidence="1">Uncharacterized protein</fullName>
    </submittedName>
</protein>
<keyword evidence="2" id="KW-1185">Reference proteome</keyword>
<reference evidence="1 2" key="1">
    <citation type="submission" date="2020-03" db="EMBL/GenBank/DDBJ databases">
        <authorList>
            <consortium name="Genoscope - CEA"/>
            <person name="William W."/>
        </authorList>
    </citation>
    <scope>NUCLEOTIDE SEQUENCE [LARGE SCALE GENOMIC DNA]</scope>
    <source>
        <strain evidence="2">DSM 16959</strain>
    </source>
</reference>
<proteinExistence type="predicted"/>
<dbReference type="RefSeq" id="WP_145772232.1">
    <property type="nucleotide sequence ID" value="NZ_LR778301.1"/>
</dbReference>
<dbReference type="AlphaFoldDB" id="A0A6S6XNN0"/>
<organism evidence="1 2">
    <name type="scientific">Denitratisoma oestradiolicum</name>
    <dbReference type="NCBI Taxonomy" id="311182"/>
    <lineage>
        <taxon>Bacteria</taxon>
        <taxon>Pseudomonadati</taxon>
        <taxon>Pseudomonadota</taxon>
        <taxon>Betaproteobacteria</taxon>
        <taxon>Nitrosomonadales</taxon>
        <taxon>Sterolibacteriaceae</taxon>
        <taxon>Denitratisoma</taxon>
    </lineage>
</organism>
<gene>
    <name evidence="1" type="ORF">DENOEST_0376</name>
</gene>
<accession>A0A6S6XNN0</accession>
<dbReference type="EMBL" id="LR778301">
    <property type="protein sequence ID" value="CAB1367541.1"/>
    <property type="molecule type" value="Genomic_DNA"/>
</dbReference>
<name>A0A6S6XNN0_9PROT</name>
<evidence type="ECO:0000313" key="2">
    <source>
        <dbReference type="Proteomes" id="UP000515733"/>
    </source>
</evidence>
<sequence length="296" mass="32844">MTNGKRLRLALLVSGILVVTSAFAREPSVIFAVRDYTHSGITTSASGQNVRFLMEPLAYVRNGKPTSLPDSQDQKQFESDYYANRPQYTLYIGGKVSGTAKVVQPAFEIQCDSLAAVAQVNPPGLVHGMRMGLASNGDFKATQYARRAPTDEERGVALQFARRIYSKNQVPGFAARRMRLSNLTVFEGATESLLIGSFVASYPRREADYDLWVTHAAFFVAEKAVDALYKPTLTWFHTGEEASVETQDLVDILDIDGDGVPEIITQFGYYEAVEYHVYRKAKGKWGDFYKQFGAGC</sequence>